<gene>
    <name evidence="6" type="ORF">EV643_14323</name>
</gene>
<name>A0A4R6J683_9ACTN</name>
<keyword evidence="2 4" id="KW-0238">DNA-binding</keyword>
<evidence type="ECO:0000313" key="7">
    <source>
        <dbReference type="Proteomes" id="UP000295388"/>
    </source>
</evidence>
<evidence type="ECO:0000313" key="6">
    <source>
        <dbReference type="EMBL" id="TDO29856.1"/>
    </source>
</evidence>
<comment type="caution">
    <text evidence="6">The sequence shown here is derived from an EMBL/GenBank/DDBJ whole genome shotgun (WGS) entry which is preliminary data.</text>
</comment>
<dbReference type="InterPro" id="IPR036271">
    <property type="entry name" value="Tet_transcr_reg_TetR-rel_C_sf"/>
</dbReference>
<dbReference type="Proteomes" id="UP000295388">
    <property type="component" value="Unassembled WGS sequence"/>
</dbReference>
<evidence type="ECO:0000256" key="2">
    <source>
        <dbReference type="ARBA" id="ARBA00023125"/>
    </source>
</evidence>
<evidence type="ECO:0000256" key="1">
    <source>
        <dbReference type="ARBA" id="ARBA00023015"/>
    </source>
</evidence>
<dbReference type="GO" id="GO:0003677">
    <property type="term" value="F:DNA binding"/>
    <property type="evidence" value="ECO:0007669"/>
    <property type="project" value="UniProtKB-UniRule"/>
</dbReference>
<sequence>MPGQPHGLETGAQGFHVGQGLVDVQYQHLRPLVCHYRATPLILDWSFQDKGCGVPDVKHFDADETLAKAELLFWRQGVTATGIQDIVSATGLSRSSLYNAFGSKQELHIAALQRYLDRRSQPMFDRLASDDGGLPAIADFFDRLIRLRCTGRHARWGCLISNAHTERPSDSARALLDQHHAGLRAAFAAALDVARRNGDLRPDLDQAGAAEMLTLLAYGVNLRSRSGTPPEDLEAGIETCLHTLTSAGLEE</sequence>
<dbReference type="InterPro" id="IPR001647">
    <property type="entry name" value="HTH_TetR"/>
</dbReference>
<protein>
    <submittedName>
        <fullName evidence="6">TetR family transcriptional regulator</fullName>
    </submittedName>
</protein>
<dbReference type="Gene3D" id="1.10.10.60">
    <property type="entry name" value="Homeodomain-like"/>
    <property type="match status" value="1"/>
</dbReference>
<dbReference type="Pfam" id="PF00440">
    <property type="entry name" value="TetR_N"/>
    <property type="match status" value="1"/>
</dbReference>
<feature type="DNA-binding region" description="H-T-H motif" evidence="4">
    <location>
        <begin position="82"/>
        <end position="101"/>
    </location>
</feature>
<dbReference type="EMBL" id="SNWQ01000043">
    <property type="protein sequence ID" value="TDO29856.1"/>
    <property type="molecule type" value="Genomic_DNA"/>
</dbReference>
<keyword evidence="7" id="KW-1185">Reference proteome</keyword>
<dbReference type="PROSITE" id="PS50977">
    <property type="entry name" value="HTH_TETR_2"/>
    <property type="match status" value="1"/>
</dbReference>
<evidence type="ECO:0000256" key="4">
    <source>
        <dbReference type="PROSITE-ProRule" id="PRU00335"/>
    </source>
</evidence>
<feature type="domain" description="HTH tetR-type" evidence="5">
    <location>
        <begin position="59"/>
        <end position="119"/>
    </location>
</feature>
<keyword evidence="3" id="KW-0804">Transcription</keyword>
<dbReference type="InterPro" id="IPR009057">
    <property type="entry name" value="Homeodomain-like_sf"/>
</dbReference>
<accession>A0A4R6J683</accession>
<dbReference type="SUPFAM" id="SSF46689">
    <property type="entry name" value="Homeodomain-like"/>
    <property type="match status" value="1"/>
</dbReference>
<evidence type="ECO:0000256" key="3">
    <source>
        <dbReference type="ARBA" id="ARBA00023163"/>
    </source>
</evidence>
<keyword evidence="1" id="KW-0805">Transcription regulation</keyword>
<reference evidence="6 7" key="1">
    <citation type="submission" date="2019-03" db="EMBL/GenBank/DDBJ databases">
        <title>Genomic Encyclopedia of Type Strains, Phase III (KMG-III): the genomes of soil and plant-associated and newly described type strains.</title>
        <authorList>
            <person name="Whitman W."/>
        </authorList>
    </citation>
    <scope>NUCLEOTIDE SEQUENCE [LARGE SCALE GENOMIC DNA]</scope>
    <source>
        <strain evidence="6 7">VKM Ac-2527</strain>
    </source>
</reference>
<dbReference type="Pfam" id="PF16925">
    <property type="entry name" value="TetR_C_13"/>
    <property type="match status" value="1"/>
</dbReference>
<proteinExistence type="predicted"/>
<dbReference type="SUPFAM" id="SSF48498">
    <property type="entry name" value="Tetracyclin repressor-like, C-terminal domain"/>
    <property type="match status" value="1"/>
</dbReference>
<dbReference type="AlphaFoldDB" id="A0A4R6J683"/>
<evidence type="ECO:0000259" key="5">
    <source>
        <dbReference type="PROSITE" id="PS50977"/>
    </source>
</evidence>
<dbReference type="Gene3D" id="1.10.357.10">
    <property type="entry name" value="Tetracycline Repressor, domain 2"/>
    <property type="match status" value="1"/>
</dbReference>
<organism evidence="6 7">
    <name type="scientific">Kribbella caucasensis</name>
    <dbReference type="NCBI Taxonomy" id="2512215"/>
    <lineage>
        <taxon>Bacteria</taxon>
        <taxon>Bacillati</taxon>
        <taxon>Actinomycetota</taxon>
        <taxon>Actinomycetes</taxon>
        <taxon>Propionibacteriales</taxon>
        <taxon>Kribbellaceae</taxon>
        <taxon>Kribbella</taxon>
    </lineage>
</organism>
<dbReference type="InterPro" id="IPR011075">
    <property type="entry name" value="TetR_C"/>
</dbReference>
<dbReference type="PANTHER" id="PTHR47506">
    <property type="entry name" value="TRANSCRIPTIONAL REGULATORY PROTEIN"/>
    <property type="match status" value="1"/>
</dbReference>
<dbReference type="PANTHER" id="PTHR47506:SF1">
    <property type="entry name" value="HTH-TYPE TRANSCRIPTIONAL REGULATOR YJDC"/>
    <property type="match status" value="1"/>
</dbReference>